<comment type="caution">
    <text evidence="2">The sequence shown here is derived from an EMBL/GenBank/DDBJ whole genome shotgun (WGS) entry which is preliminary data.</text>
</comment>
<gene>
    <name evidence="2" type="ORF">ACK2TP_07635</name>
</gene>
<dbReference type="Pfam" id="PF14052">
    <property type="entry name" value="Caps_assemb_Wzi"/>
    <property type="match status" value="1"/>
</dbReference>
<dbReference type="InterPro" id="IPR026950">
    <property type="entry name" value="Caps_assemb_Wzi"/>
</dbReference>
<dbReference type="InterPro" id="IPR038636">
    <property type="entry name" value="Wzi_sf"/>
</dbReference>
<feature type="region of interest" description="Disordered" evidence="1">
    <location>
        <begin position="1"/>
        <end position="91"/>
    </location>
</feature>
<evidence type="ECO:0000313" key="2">
    <source>
        <dbReference type="EMBL" id="MFN2975631.1"/>
    </source>
</evidence>
<proteinExistence type="predicted"/>
<dbReference type="Proteomes" id="UP001634747">
    <property type="component" value="Unassembled WGS sequence"/>
</dbReference>
<dbReference type="RefSeq" id="WP_263412849.1">
    <property type="nucleotide sequence ID" value="NZ_BAABBH010000001.1"/>
</dbReference>
<keyword evidence="3" id="KW-1185">Reference proteome</keyword>
<sequence>MASAQTGSPASVPAPAAQTQAAPASSQVPAPANASQPTPAIAPPQQLPDGPLPARPAYLPPKTKTHSKPRAEAPGEPSNPTPPPVVAQRPSLRYPVVARNAYDGTPQVTYDRLGSAYIPVDSWMYPALLRLYSMGFLDTAFLSMRPYTRRSVLHMLLQTEGDVRNSGNEEALRLLNTLEDGLQGEPDNGATQPRGLVYGLEQVYTGVRQVGGPVLRDSFHVGQTFVNDYGRPYATGFNTYDGFATLAEKGPFSIYVRAEYQHAPHFTGYTFAQASALSSVDEIDYNGTNRPNSTIPEGVQPSQNNFRVLEATASAHVYGHEISLGKSDAWLGPGLGGAMAWSNNAENMYSFRINRVEPLWIPGVSRIFGNFRYDFFIGSLKGHTYPNAPWAHSEIISVTPFRDFQFSGQRTIIFGGEGVQPVTLGTFFKGFFSTTDTTSAQKYSRDNPGARFSSVTASWRLPFLRRVATLYADSETHDDVFPLASPRRAAWRPGIYLSQLPFAPKLDLRVEATYTDFVTTRSIGGIGQYWEIVQRQGYTNKGFLLGDWIGREGKGGNASLTYHFSGNEWLSLSYARKKNAKDFIPLGTTQNDYRVDLLKRVRPNVELGLWYQRETWTAPFIRSGQQANSTGSLQVKWYPRLRSSNDLF</sequence>
<organism evidence="2 3">
    <name type="scientific">Terriglobus aquaticus</name>
    <dbReference type="NCBI Taxonomy" id="940139"/>
    <lineage>
        <taxon>Bacteria</taxon>
        <taxon>Pseudomonadati</taxon>
        <taxon>Acidobacteriota</taxon>
        <taxon>Terriglobia</taxon>
        <taxon>Terriglobales</taxon>
        <taxon>Acidobacteriaceae</taxon>
        <taxon>Terriglobus</taxon>
    </lineage>
</organism>
<feature type="compositionally biased region" description="Low complexity" evidence="1">
    <location>
        <begin position="8"/>
        <end position="37"/>
    </location>
</feature>
<dbReference type="EMBL" id="JBJYXY010000001">
    <property type="protein sequence ID" value="MFN2975631.1"/>
    <property type="molecule type" value="Genomic_DNA"/>
</dbReference>
<name>A0ABW9KIP1_9BACT</name>
<dbReference type="Gene3D" id="2.40.160.130">
    <property type="entry name" value="Capsule assembly protein Wzi"/>
    <property type="match status" value="1"/>
</dbReference>
<accession>A0ABW9KIP1</accession>
<evidence type="ECO:0000256" key="1">
    <source>
        <dbReference type="SAM" id="MobiDB-lite"/>
    </source>
</evidence>
<protein>
    <submittedName>
        <fullName evidence="2">Capsule assembly Wzi family protein</fullName>
    </submittedName>
</protein>
<feature type="compositionally biased region" description="Pro residues" evidence="1">
    <location>
        <begin position="40"/>
        <end position="54"/>
    </location>
</feature>
<evidence type="ECO:0000313" key="3">
    <source>
        <dbReference type="Proteomes" id="UP001634747"/>
    </source>
</evidence>
<reference evidence="2 3" key="1">
    <citation type="submission" date="2024-12" db="EMBL/GenBank/DDBJ databases">
        <authorList>
            <person name="Lee Y."/>
        </authorList>
    </citation>
    <scope>NUCLEOTIDE SEQUENCE [LARGE SCALE GENOMIC DNA]</scope>
    <source>
        <strain evidence="2 3">03SUJ4</strain>
    </source>
</reference>